<sequence>MQWYHKALLRIIDAGEIPRHVAIVMDGNRRYARKEHLESITMGHKMGADKLKEVIEWFSKLNGIEMLSVYAFSILNFQRAQQEVNGLMDLAESTFKELADNPEFFTKNNCKINFIGRIEMLEQRVIDQINRVNQLGPKNPKFILNICVCYTSHDEIEHSRDECIENQFEPNYENVFKHLQLPMKVDLLIRTSGVMRMSNYLLLQCSDANIIVTDKLWPELSIWDLSFILIKHQLRNYLPE</sequence>
<dbReference type="OrthoDB" id="4173905at2759"/>
<dbReference type="Gene3D" id="3.40.1180.10">
    <property type="entry name" value="Decaprenyl diphosphate synthase-like"/>
    <property type="match status" value="1"/>
</dbReference>
<reference evidence="4" key="1">
    <citation type="submission" date="2006-10" db="EMBL/GenBank/DDBJ databases">
        <authorList>
            <person name="Amadeo P."/>
            <person name="Zhao Q."/>
            <person name="Wortman J."/>
            <person name="Fraser-Liggett C."/>
            <person name="Carlton J."/>
        </authorList>
    </citation>
    <scope>NUCLEOTIDE SEQUENCE</scope>
    <source>
        <strain evidence="4">G3</strain>
    </source>
</reference>
<dbReference type="Proteomes" id="UP000001542">
    <property type="component" value="Unassembled WGS sequence"/>
</dbReference>
<dbReference type="STRING" id="5722.A2EKJ5"/>
<organism evidence="4 5">
    <name type="scientific">Trichomonas vaginalis (strain ATCC PRA-98 / G3)</name>
    <dbReference type="NCBI Taxonomy" id="412133"/>
    <lineage>
        <taxon>Eukaryota</taxon>
        <taxon>Metamonada</taxon>
        <taxon>Parabasalia</taxon>
        <taxon>Trichomonadida</taxon>
        <taxon>Trichomonadidae</taxon>
        <taxon>Trichomonas</taxon>
    </lineage>
</organism>
<evidence type="ECO:0000256" key="1">
    <source>
        <dbReference type="ARBA" id="ARBA00005432"/>
    </source>
</evidence>
<dbReference type="PROSITE" id="PS01066">
    <property type="entry name" value="UPP_SYNTHASE"/>
    <property type="match status" value="1"/>
</dbReference>
<evidence type="ECO:0000313" key="5">
    <source>
        <dbReference type="Proteomes" id="UP000001542"/>
    </source>
</evidence>
<dbReference type="KEGG" id="tva:4764703"/>
<evidence type="ECO:0000256" key="2">
    <source>
        <dbReference type="ARBA" id="ARBA00022679"/>
    </source>
</evidence>
<evidence type="ECO:0000256" key="3">
    <source>
        <dbReference type="RuleBase" id="RU363018"/>
    </source>
</evidence>
<evidence type="ECO:0000313" key="4">
    <source>
        <dbReference type="EMBL" id="EAY06822.1"/>
    </source>
</evidence>
<reference evidence="4" key="2">
    <citation type="journal article" date="2007" name="Science">
        <title>Draft genome sequence of the sexually transmitted pathogen Trichomonas vaginalis.</title>
        <authorList>
            <person name="Carlton J.M."/>
            <person name="Hirt R.P."/>
            <person name="Silva J.C."/>
            <person name="Delcher A.L."/>
            <person name="Schatz M."/>
            <person name="Zhao Q."/>
            <person name="Wortman J.R."/>
            <person name="Bidwell S.L."/>
            <person name="Alsmark U.C.M."/>
            <person name="Besteiro S."/>
            <person name="Sicheritz-Ponten T."/>
            <person name="Noel C.J."/>
            <person name="Dacks J.B."/>
            <person name="Foster P.G."/>
            <person name="Simillion C."/>
            <person name="Van de Peer Y."/>
            <person name="Miranda-Saavedra D."/>
            <person name="Barton G.J."/>
            <person name="Westrop G.D."/>
            <person name="Mueller S."/>
            <person name="Dessi D."/>
            <person name="Fiori P.L."/>
            <person name="Ren Q."/>
            <person name="Paulsen I."/>
            <person name="Zhang H."/>
            <person name="Bastida-Corcuera F.D."/>
            <person name="Simoes-Barbosa A."/>
            <person name="Brown M.T."/>
            <person name="Hayes R.D."/>
            <person name="Mukherjee M."/>
            <person name="Okumura C.Y."/>
            <person name="Schneider R."/>
            <person name="Smith A.J."/>
            <person name="Vanacova S."/>
            <person name="Villalvazo M."/>
            <person name="Haas B.J."/>
            <person name="Pertea M."/>
            <person name="Feldblyum T.V."/>
            <person name="Utterback T.R."/>
            <person name="Shu C.L."/>
            <person name="Osoegawa K."/>
            <person name="de Jong P.J."/>
            <person name="Hrdy I."/>
            <person name="Horvathova L."/>
            <person name="Zubacova Z."/>
            <person name="Dolezal P."/>
            <person name="Malik S.B."/>
            <person name="Logsdon J.M. Jr."/>
            <person name="Henze K."/>
            <person name="Gupta A."/>
            <person name="Wang C.C."/>
            <person name="Dunne R.L."/>
            <person name="Upcroft J.A."/>
            <person name="Upcroft P."/>
            <person name="White O."/>
            <person name="Salzberg S.L."/>
            <person name="Tang P."/>
            <person name="Chiu C.-H."/>
            <person name="Lee Y.-S."/>
            <person name="Embley T.M."/>
            <person name="Coombs G.H."/>
            <person name="Mottram J.C."/>
            <person name="Tachezy J."/>
            <person name="Fraser-Liggett C.M."/>
            <person name="Johnson P.J."/>
        </authorList>
    </citation>
    <scope>NUCLEOTIDE SEQUENCE [LARGE SCALE GENOMIC DNA]</scope>
    <source>
        <strain evidence="4">G3</strain>
    </source>
</reference>
<dbReference type="Pfam" id="PF01255">
    <property type="entry name" value="Prenyltransf"/>
    <property type="match status" value="1"/>
</dbReference>
<dbReference type="NCBIfam" id="TIGR00055">
    <property type="entry name" value="uppS"/>
    <property type="match status" value="1"/>
</dbReference>
<dbReference type="CDD" id="cd00475">
    <property type="entry name" value="Cis_IPPS"/>
    <property type="match status" value="1"/>
</dbReference>
<dbReference type="GO" id="GO:0005783">
    <property type="term" value="C:endoplasmic reticulum"/>
    <property type="evidence" value="ECO:0000318"/>
    <property type="project" value="GO_Central"/>
</dbReference>
<comment type="similarity">
    <text evidence="1 3">Belongs to the UPP synthase family.</text>
</comment>
<dbReference type="PANTHER" id="PTHR10291">
    <property type="entry name" value="DEHYDRODOLICHYL DIPHOSPHATE SYNTHASE FAMILY MEMBER"/>
    <property type="match status" value="1"/>
</dbReference>
<dbReference type="InterPro" id="IPR001441">
    <property type="entry name" value="UPP_synth-like"/>
</dbReference>
<dbReference type="InterPro" id="IPR018520">
    <property type="entry name" value="UPP_synth-like_CS"/>
</dbReference>
<name>A2EKJ5_TRIV3</name>
<keyword evidence="5" id="KW-1185">Reference proteome</keyword>
<keyword evidence="2 3" id="KW-0808">Transferase</keyword>
<proteinExistence type="inferred from homology"/>
<dbReference type="AlphaFoldDB" id="A2EKJ5"/>
<dbReference type="SMR" id="A2EKJ5"/>
<dbReference type="VEuPathDB" id="TrichDB:TVAGG3_0412280"/>
<gene>
    <name evidence="4" type="ORF">TVAG_313970</name>
</gene>
<dbReference type="EMBL" id="DS113414">
    <property type="protein sequence ID" value="EAY06822.1"/>
    <property type="molecule type" value="Genomic_DNA"/>
</dbReference>
<dbReference type="InParanoid" id="A2EKJ5"/>
<dbReference type="GO" id="GO:0016094">
    <property type="term" value="P:polyprenol biosynthetic process"/>
    <property type="evidence" value="ECO:0000318"/>
    <property type="project" value="GO_Central"/>
</dbReference>
<dbReference type="EC" id="2.5.1.-" evidence="3"/>
<protein>
    <recommendedName>
        <fullName evidence="3">Alkyl transferase</fullName>
        <ecNumber evidence="3">2.5.1.-</ecNumber>
    </recommendedName>
</protein>
<dbReference type="eggNOG" id="KOG1602">
    <property type="taxonomic scope" value="Eukaryota"/>
</dbReference>
<dbReference type="RefSeq" id="XP_001319045.1">
    <property type="nucleotide sequence ID" value="XM_001319010.1"/>
</dbReference>
<accession>A2EKJ5</accession>
<dbReference type="OMA" id="TKGQPDP"/>
<dbReference type="SUPFAM" id="SSF64005">
    <property type="entry name" value="Undecaprenyl diphosphate synthase"/>
    <property type="match status" value="1"/>
</dbReference>
<dbReference type="PANTHER" id="PTHR10291:SF43">
    <property type="entry name" value="DEHYDRODOLICHYL DIPHOSPHATE SYNTHASE COMPLEX SUBUNIT DHDDS"/>
    <property type="match status" value="1"/>
</dbReference>
<dbReference type="GO" id="GO:0016765">
    <property type="term" value="F:transferase activity, transferring alkyl or aryl (other than methyl) groups"/>
    <property type="evidence" value="ECO:0007669"/>
    <property type="project" value="InterPro"/>
</dbReference>
<dbReference type="VEuPathDB" id="TrichDB:TVAG_313970"/>
<dbReference type="InterPro" id="IPR036424">
    <property type="entry name" value="UPP_synth-like_sf"/>
</dbReference>
<dbReference type="FunCoup" id="A2EKJ5">
    <property type="interactions" value="591"/>
</dbReference>